<reference evidence="10 11" key="1">
    <citation type="journal article" date="2011" name="J. Gen. Appl. Microbiol.">
        <title>Draft genome sequencing of the enigmatic basidiomycete Mixia osmundae.</title>
        <authorList>
            <person name="Nishida H."/>
            <person name="Nagatsuka Y."/>
            <person name="Sugiyama J."/>
        </authorList>
    </citation>
    <scope>NUCLEOTIDE SEQUENCE [LARGE SCALE GENOMIC DNA]</scope>
    <source>
        <strain evidence="11">CBS 9802 / IAM 14324 / JCM 22182 / KY 12970</strain>
    </source>
</reference>
<gene>
    <name evidence="10" type="primary">Mo05311</name>
    <name evidence="10" type="ORF">E5Q_05311</name>
</gene>
<dbReference type="HOGENOM" id="CLU_2483857_0_0_1"/>
<accession>G7E714</accession>
<evidence type="ECO:0000256" key="3">
    <source>
        <dbReference type="ARBA" id="ARBA00022517"/>
    </source>
</evidence>
<evidence type="ECO:0000256" key="4">
    <source>
        <dbReference type="ARBA" id="ARBA00022552"/>
    </source>
</evidence>
<comment type="similarity">
    <text evidence="1">Belongs to the NOP10 family.</text>
</comment>
<dbReference type="SUPFAM" id="SSF144210">
    <property type="entry name" value="Nop10-like SnoRNP"/>
    <property type="match status" value="1"/>
</dbReference>
<keyword evidence="11" id="KW-1185">Reference proteome</keyword>
<feature type="compositionally biased region" description="Basic and acidic residues" evidence="9">
    <location>
        <begin position="75"/>
        <end position="87"/>
    </location>
</feature>
<sequence>MHLMYSLDEAGNRRYTLKKRTDAGKLTRSAHPARFSPDDKCVLSTPSDDQEEAQRLAHPIACKTSLVKPGKNKQRKEEVGKVHADAL</sequence>
<dbReference type="InterPro" id="IPR036756">
    <property type="entry name" value="H/ACA_rnp_Nop10_sf"/>
</dbReference>
<proteinExistence type="inferred from homology"/>
<evidence type="ECO:0000256" key="9">
    <source>
        <dbReference type="SAM" id="MobiDB-lite"/>
    </source>
</evidence>
<organism evidence="10 11">
    <name type="scientific">Mixia osmundae (strain CBS 9802 / IAM 14324 / JCM 22182 / KY 12970)</name>
    <dbReference type="NCBI Taxonomy" id="764103"/>
    <lineage>
        <taxon>Eukaryota</taxon>
        <taxon>Fungi</taxon>
        <taxon>Dikarya</taxon>
        <taxon>Basidiomycota</taxon>
        <taxon>Pucciniomycotina</taxon>
        <taxon>Mixiomycetes</taxon>
        <taxon>Mixiales</taxon>
        <taxon>Mixiaceae</taxon>
        <taxon>Mixia</taxon>
    </lineage>
</organism>
<dbReference type="OrthoDB" id="13807at2759"/>
<dbReference type="InParanoid" id="G7E714"/>
<dbReference type="PANTHER" id="PTHR13305:SF0">
    <property type="entry name" value="H_ACA RIBONUCLEOPROTEIN COMPLEX SUBUNIT 3"/>
    <property type="match status" value="1"/>
</dbReference>
<dbReference type="RefSeq" id="XP_014567569.1">
    <property type="nucleotide sequence ID" value="XM_014712083.1"/>
</dbReference>
<name>G7E714_MIXOS</name>
<keyword evidence="3" id="KW-0690">Ribosome biogenesis</keyword>
<dbReference type="GO" id="GO:0030515">
    <property type="term" value="F:snoRNA binding"/>
    <property type="evidence" value="ECO:0007669"/>
    <property type="project" value="InterPro"/>
</dbReference>
<dbReference type="STRING" id="764103.G7E714"/>
<evidence type="ECO:0000256" key="5">
    <source>
        <dbReference type="ARBA" id="ARBA00023274"/>
    </source>
</evidence>
<keyword evidence="5" id="KW-0687">Ribonucleoprotein</keyword>
<dbReference type="Pfam" id="PF04135">
    <property type="entry name" value="Nop10p"/>
    <property type="match status" value="1"/>
</dbReference>
<protein>
    <recommendedName>
        <fullName evidence="2">H/ACA ribonucleoprotein complex subunit NOP10</fullName>
    </recommendedName>
    <alternativeName>
        <fullName evidence="6">Nucleolar protein 10</fullName>
    </alternativeName>
    <alternativeName>
        <fullName evidence="7">Nucleolar protein family A member 3</fullName>
    </alternativeName>
    <alternativeName>
        <fullName evidence="8">snoRNP protein NOP10</fullName>
    </alternativeName>
</protein>
<evidence type="ECO:0000313" key="11">
    <source>
        <dbReference type="Proteomes" id="UP000009131"/>
    </source>
</evidence>
<keyword evidence="4" id="KW-0698">rRNA processing</keyword>
<dbReference type="GO" id="GO:0031120">
    <property type="term" value="P:snRNA pseudouridine synthesis"/>
    <property type="evidence" value="ECO:0007669"/>
    <property type="project" value="TreeGrafter"/>
</dbReference>
<evidence type="ECO:0000256" key="6">
    <source>
        <dbReference type="ARBA" id="ARBA00030185"/>
    </source>
</evidence>
<dbReference type="GO" id="GO:0031118">
    <property type="term" value="P:rRNA pseudouridine synthesis"/>
    <property type="evidence" value="ECO:0007669"/>
    <property type="project" value="TreeGrafter"/>
</dbReference>
<dbReference type="AlphaFoldDB" id="G7E714"/>
<feature type="region of interest" description="Disordered" evidence="9">
    <location>
        <begin position="19"/>
        <end position="53"/>
    </location>
</feature>
<evidence type="ECO:0000256" key="2">
    <source>
        <dbReference type="ARBA" id="ARBA00021838"/>
    </source>
</evidence>
<reference evidence="10 11" key="2">
    <citation type="journal article" date="2012" name="Open Biol.">
        <title>Characteristics of nucleosomes and linker DNA regions on the genome of the basidiomycete Mixia osmundae revealed by mono- and dinucleosome mapping.</title>
        <authorList>
            <person name="Nishida H."/>
            <person name="Kondo S."/>
            <person name="Matsumoto T."/>
            <person name="Suzuki Y."/>
            <person name="Yoshikawa H."/>
            <person name="Taylor T.D."/>
            <person name="Sugiyama J."/>
        </authorList>
    </citation>
    <scope>NUCLEOTIDE SEQUENCE [LARGE SCALE GENOMIC DNA]</scope>
    <source>
        <strain evidence="11">CBS 9802 / IAM 14324 / JCM 22182 / KY 12970</strain>
    </source>
</reference>
<dbReference type="eggNOG" id="KOG3503">
    <property type="taxonomic scope" value="Eukaryota"/>
</dbReference>
<dbReference type="Proteomes" id="UP000009131">
    <property type="component" value="Unassembled WGS sequence"/>
</dbReference>
<dbReference type="InterPro" id="IPR007264">
    <property type="entry name" value="H/ACA_rnp_Nop10"/>
</dbReference>
<feature type="region of interest" description="Disordered" evidence="9">
    <location>
        <begin position="67"/>
        <end position="87"/>
    </location>
</feature>
<dbReference type="Gene3D" id="4.10.80.300">
    <property type="match status" value="1"/>
</dbReference>
<evidence type="ECO:0000256" key="1">
    <source>
        <dbReference type="ARBA" id="ARBA00009462"/>
    </source>
</evidence>
<evidence type="ECO:0000256" key="7">
    <source>
        <dbReference type="ARBA" id="ARBA00031779"/>
    </source>
</evidence>
<evidence type="ECO:0000256" key="8">
    <source>
        <dbReference type="ARBA" id="ARBA00032266"/>
    </source>
</evidence>
<dbReference type="GO" id="GO:0070034">
    <property type="term" value="F:telomerase RNA binding"/>
    <property type="evidence" value="ECO:0007669"/>
    <property type="project" value="TreeGrafter"/>
</dbReference>
<dbReference type="EMBL" id="BABT02000153">
    <property type="protein sequence ID" value="GAA98624.1"/>
    <property type="molecule type" value="Genomic_DNA"/>
</dbReference>
<dbReference type="PANTHER" id="PTHR13305">
    <property type="entry name" value="RIBOSOME BIOGENESIS PROTEIN NOP10"/>
    <property type="match status" value="1"/>
</dbReference>
<dbReference type="GO" id="GO:1904874">
    <property type="term" value="P:positive regulation of telomerase RNA localization to Cajal body"/>
    <property type="evidence" value="ECO:0007669"/>
    <property type="project" value="TreeGrafter"/>
</dbReference>
<evidence type="ECO:0000313" key="10">
    <source>
        <dbReference type="EMBL" id="GAA98624.1"/>
    </source>
</evidence>
<comment type="caution">
    <text evidence="10">The sequence shown here is derived from an EMBL/GenBank/DDBJ whole genome shotgun (WGS) entry which is preliminary data.</text>
</comment>
<dbReference type="GO" id="GO:0031429">
    <property type="term" value="C:box H/ACA snoRNP complex"/>
    <property type="evidence" value="ECO:0007669"/>
    <property type="project" value="TreeGrafter"/>
</dbReference>